<dbReference type="PANTHER" id="PTHR46797">
    <property type="entry name" value="HTH-TYPE TRANSCRIPTIONAL REGULATOR"/>
    <property type="match status" value="1"/>
</dbReference>
<evidence type="ECO:0000256" key="2">
    <source>
        <dbReference type="ARBA" id="ARBA00023125"/>
    </source>
</evidence>
<evidence type="ECO:0000313" key="6">
    <source>
        <dbReference type="Proteomes" id="UP000295781"/>
    </source>
</evidence>
<dbReference type="CDD" id="cd02209">
    <property type="entry name" value="cupin_XRE_C"/>
    <property type="match status" value="1"/>
</dbReference>
<dbReference type="GO" id="GO:0003677">
    <property type="term" value="F:DNA binding"/>
    <property type="evidence" value="ECO:0007669"/>
    <property type="project" value="UniProtKB-KW"/>
</dbReference>
<evidence type="ECO:0000259" key="4">
    <source>
        <dbReference type="PROSITE" id="PS50943"/>
    </source>
</evidence>
<dbReference type="InterPro" id="IPR001387">
    <property type="entry name" value="Cro/C1-type_HTH"/>
</dbReference>
<dbReference type="SMART" id="SM00530">
    <property type="entry name" value="HTH_XRE"/>
    <property type="match status" value="1"/>
</dbReference>
<dbReference type="SUPFAM" id="SSF47413">
    <property type="entry name" value="lambda repressor-like DNA-binding domains"/>
    <property type="match status" value="1"/>
</dbReference>
<dbReference type="PANTHER" id="PTHR46797:SF23">
    <property type="entry name" value="HTH-TYPE TRANSCRIPTIONAL REGULATOR SUTR"/>
    <property type="match status" value="1"/>
</dbReference>
<dbReference type="Gene3D" id="1.10.260.40">
    <property type="entry name" value="lambda repressor-like DNA-binding domains"/>
    <property type="match status" value="1"/>
</dbReference>
<dbReference type="GO" id="GO:0003700">
    <property type="term" value="F:DNA-binding transcription factor activity"/>
    <property type="evidence" value="ECO:0007669"/>
    <property type="project" value="TreeGrafter"/>
</dbReference>
<dbReference type="EMBL" id="CP012670">
    <property type="protein sequence ID" value="AUX24104.1"/>
    <property type="molecule type" value="Genomic_DNA"/>
</dbReference>
<sequence>MLEACYSPGMDQDPELSGRLAKNIKQLREARGLTQQQLAKLAGVPRATWAHLESGVANPTLGVLHRAAAALQVSIEEMLSAPRATCQLYPRDTLPTRSPGQAVVRKLLPDPIPGMEIERIEIPAGGRMTGVPHTPGTREYLTCEKGEVQLVVGGERFALGVGDVAVFRGDQRHSYNNPGKQVAVGYSVVLLARVI</sequence>
<dbReference type="SUPFAM" id="SSF51182">
    <property type="entry name" value="RmlC-like cupins"/>
    <property type="match status" value="1"/>
</dbReference>
<reference evidence="5 6" key="1">
    <citation type="submission" date="2015-09" db="EMBL/GenBank/DDBJ databases">
        <title>Sorangium comparison.</title>
        <authorList>
            <person name="Zaburannyi N."/>
            <person name="Bunk B."/>
            <person name="Overmann J."/>
            <person name="Mueller R."/>
        </authorList>
    </citation>
    <scope>NUCLEOTIDE SEQUENCE [LARGE SCALE GENOMIC DNA]</scope>
    <source>
        <strain evidence="5 6">So ceGT47</strain>
    </source>
</reference>
<dbReference type="Proteomes" id="UP000295781">
    <property type="component" value="Chromosome"/>
</dbReference>
<organism evidence="5 6">
    <name type="scientific">Sorangium cellulosum</name>
    <name type="common">Polyangium cellulosum</name>
    <dbReference type="NCBI Taxonomy" id="56"/>
    <lineage>
        <taxon>Bacteria</taxon>
        <taxon>Pseudomonadati</taxon>
        <taxon>Myxococcota</taxon>
        <taxon>Polyangia</taxon>
        <taxon>Polyangiales</taxon>
        <taxon>Polyangiaceae</taxon>
        <taxon>Sorangium</taxon>
    </lineage>
</organism>
<gene>
    <name evidence="5" type="ORF">SOCEGT47_046370</name>
</gene>
<evidence type="ECO:0000256" key="3">
    <source>
        <dbReference type="ARBA" id="ARBA00023163"/>
    </source>
</evidence>
<name>A0A4P2Q419_SORCE</name>
<dbReference type="CDD" id="cd00093">
    <property type="entry name" value="HTH_XRE"/>
    <property type="match status" value="1"/>
</dbReference>
<dbReference type="PROSITE" id="PS50943">
    <property type="entry name" value="HTH_CROC1"/>
    <property type="match status" value="1"/>
</dbReference>
<accession>A0A4P2Q419</accession>
<dbReference type="Pfam" id="PF07883">
    <property type="entry name" value="Cupin_2"/>
    <property type="match status" value="1"/>
</dbReference>
<feature type="domain" description="HTH cro/C1-type" evidence="4">
    <location>
        <begin position="24"/>
        <end position="78"/>
    </location>
</feature>
<dbReference type="AlphaFoldDB" id="A0A4P2Q419"/>
<dbReference type="InterPro" id="IPR050807">
    <property type="entry name" value="TransReg_Diox_bact_type"/>
</dbReference>
<proteinExistence type="predicted"/>
<protein>
    <submittedName>
        <fullName evidence="5">DNA-binding protein</fullName>
    </submittedName>
</protein>
<dbReference type="GO" id="GO:0005829">
    <property type="term" value="C:cytosol"/>
    <property type="evidence" value="ECO:0007669"/>
    <property type="project" value="TreeGrafter"/>
</dbReference>
<dbReference type="InterPro" id="IPR014710">
    <property type="entry name" value="RmlC-like_jellyroll"/>
</dbReference>
<keyword evidence="1" id="KW-0805">Transcription regulation</keyword>
<evidence type="ECO:0000313" key="5">
    <source>
        <dbReference type="EMBL" id="AUX24104.1"/>
    </source>
</evidence>
<dbReference type="InterPro" id="IPR010982">
    <property type="entry name" value="Lambda_DNA-bd_dom_sf"/>
</dbReference>
<keyword evidence="3" id="KW-0804">Transcription</keyword>
<dbReference type="InterPro" id="IPR011051">
    <property type="entry name" value="RmlC_Cupin_sf"/>
</dbReference>
<dbReference type="Pfam" id="PF13560">
    <property type="entry name" value="HTH_31"/>
    <property type="match status" value="1"/>
</dbReference>
<dbReference type="Gene3D" id="2.60.120.10">
    <property type="entry name" value="Jelly Rolls"/>
    <property type="match status" value="1"/>
</dbReference>
<evidence type="ECO:0000256" key="1">
    <source>
        <dbReference type="ARBA" id="ARBA00023015"/>
    </source>
</evidence>
<dbReference type="InterPro" id="IPR013096">
    <property type="entry name" value="Cupin_2"/>
</dbReference>
<keyword evidence="2 5" id="KW-0238">DNA-binding</keyword>